<evidence type="ECO:0000256" key="3">
    <source>
        <dbReference type="PROSITE-ProRule" id="PRU00221"/>
    </source>
</evidence>
<reference evidence="5" key="1">
    <citation type="submission" date="2021-01" db="EMBL/GenBank/DDBJ databases">
        <authorList>
            <person name="Kaushik A."/>
        </authorList>
    </citation>
    <scope>NUCLEOTIDE SEQUENCE</scope>
    <source>
        <strain evidence="5">AG3-1AP</strain>
    </source>
</reference>
<evidence type="ECO:0000313" key="6">
    <source>
        <dbReference type="Proteomes" id="UP000663831"/>
    </source>
</evidence>
<proteinExistence type="predicted"/>
<feature type="region of interest" description="Disordered" evidence="4">
    <location>
        <begin position="1"/>
        <end position="30"/>
    </location>
</feature>
<evidence type="ECO:0000256" key="2">
    <source>
        <dbReference type="ARBA" id="ARBA00022737"/>
    </source>
</evidence>
<dbReference type="PANTHER" id="PTHR19848">
    <property type="entry name" value="WD40 REPEAT PROTEIN"/>
    <property type="match status" value="1"/>
</dbReference>
<dbReference type="SUPFAM" id="SSF50978">
    <property type="entry name" value="WD40 repeat-like"/>
    <property type="match status" value="1"/>
</dbReference>
<dbReference type="InterPro" id="IPR036322">
    <property type="entry name" value="WD40_repeat_dom_sf"/>
</dbReference>
<feature type="repeat" description="WD" evidence="3">
    <location>
        <begin position="579"/>
        <end position="601"/>
    </location>
</feature>
<dbReference type="PANTHER" id="PTHR19848:SF8">
    <property type="entry name" value="F-BOX AND WD REPEAT DOMAIN CONTAINING 7"/>
    <property type="match status" value="1"/>
</dbReference>
<dbReference type="SMART" id="SM00320">
    <property type="entry name" value="WD40"/>
    <property type="match status" value="4"/>
</dbReference>
<evidence type="ECO:0000313" key="5">
    <source>
        <dbReference type="EMBL" id="CAE6409652.1"/>
    </source>
</evidence>
<evidence type="ECO:0008006" key="7">
    <source>
        <dbReference type="Google" id="ProtNLM"/>
    </source>
</evidence>
<sequence length="641" mass="70513">MNHAGPSRMGPSNPQKPASSRWAPTVKREETIVVGSDSETDVIVIDGDSDSDIEFIGMVSKDDKVKDSGRSVPILNGTSATPIIPLATYSALQELDVDTDDESLPDGFELWDPTTPVRSTVQAIVSKPETVKEEQPELIWRPPVMSWMHEECTSSRNAGAFIETTRVNFDRPRSSKPIVTDTLASIPFNTMKSDNKHKCLQYRSRQTLSSPLSIRMRFQQRGPTRETIRYLETAVLYSRPITRIPGMNAPRGAVNYIAQSKGYVAVGRTYEEMAVYDGGGLVLWKVKDQRAQEIPAHITQSRIRRNDCNILDPERKQHSITTLSFDPTDHLSLLSAGHDNTMQHWYIDEETDTVECVGSVAAREPGCMQFHPQGGVVAIGCRQGLKLFTTADSLELKYQWYLKTKGQNIVNASWGADRSRDNIICGAQSDDGIDGRLILADGKVGQCLASTESESCCTVSVDPTGTKAAFTGSGRGGNPKRYVLRLYDPQRTGWKRITEIGIPSSKSELDSEVIDSAWSPDGIQLACARADNSVNVFDTRWLGQKRCMQVFRHETDQSSGTSGDSFGVQGVVWFGSETLVSGGGDHCVRVWDTRRSDPCRVIARLGGGIGCLIGSENPQLFPIIAGDLLGNVHYLPNPQLV</sequence>
<comment type="caution">
    <text evidence="5">The sequence shown here is derived from an EMBL/GenBank/DDBJ whole genome shotgun (WGS) entry which is preliminary data.</text>
</comment>
<keyword evidence="2" id="KW-0677">Repeat</keyword>
<dbReference type="Gene3D" id="2.130.10.10">
    <property type="entry name" value="YVTN repeat-like/Quinoprotein amine dehydrogenase"/>
    <property type="match status" value="1"/>
</dbReference>
<gene>
    <name evidence="5" type="ORF">RDB_LOCUS20867</name>
</gene>
<evidence type="ECO:0000256" key="4">
    <source>
        <dbReference type="SAM" id="MobiDB-lite"/>
    </source>
</evidence>
<protein>
    <recommendedName>
        <fullName evidence="7">WD40 repeat-like protein</fullName>
    </recommendedName>
</protein>
<dbReference type="InterPro" id="IPR001680">
    <property type="entry name" value="WD40_rpt"/>
</dbReference>
<dbReference type="EMBL" id="CAJMWV010000659">
    <property type="protein sequence ID" value="CAE6409652.1"/>
    <property type="molecule type" value="Genomic_DNA"/>
</dbReference>
<dbReference type="Proteomes" id="UP000663831">
    <property type="component" value="Unassembled WGS sequence"/>
</dbReference>
<organism evidence="5 6">
    <name type="scientific">Rhizoctonia solani</name>
    <dbReference type="NCBI Taxonomy" id="456999"/>
    <lineage>
        <taxon>Eukaryota</taxon>
        <taxon>Fungi</taxon>
        <taxon>Dikarya</taxon>
        <taxon>Basidiomycota</taxon>
        <taxon>Agaricomycotina</taxon>
        <taxon>Agaricomycetes</taxon>
        <taxon>Cantharellales</taxon>
        <taxon>Ceratobasidiaceae</taxon>
        <taxon>Rhizoctonia</taxon>
    </lineage>
</organism>
<evidence type="ECO:0000256" key="1">
    <source>
        <dbReference type="ARBA" id="ARBA00022574"/>
    </source>
</evidence>
<name>A0A8H2X072_9AGAM</name>
<accession>A0A8H2X072</accession>
<dbReference type="InterPro" id="IPR015943">
    <property type="entry name" value="WD40/YVTN_repeat-like_dom_sf"/>
</dbReference>
<dbReference type="AlphaFoldDB" id="A0A8H2X072"/>
<keyword evidence="1 3" id="KW-0853">WD repeat</keyword>
<dbReference type="Pfam" id="PF00400">
    <property type="entry name" value="WD40"/>
    <property type="match status" value="3"/>
</dbReference>
<dbReference type="PROSITE" id="PS50082">
    <property type="entry name" value="WD_REPEATS_2"/>
    <property type="match status" value="1"/>
</dbReference>
<dbReference type="PROSITE" id="PS00678">
    <property type="entry name" value="WD_REPEATS_1"/>
    <property type="match status" value="1"/>
</dbReference>
<dbReference type="InterPro" id="IPR019775">
    <property type="entry name" value="WD40_repeat_CS"/>
</dbReference>